<dbReference type="Proteomes" id="UP001642540">
    <property type="component" value="Unassembled WGS sequence"/>
</dbReference>
<name>A0ABP1RTL1_9HEXA</name>
<sequence length="282" mass="32184">MRSVVPISKGVYISPSTYEKGISATFIRRPIKKRIFSRTCACDRCSDPKELGTYISAIKCKVCAGGYYLQKDPLEEDSCWECDNESCRLVLKNSDIMRIIEQISKMLTSSTAVPFNEPSKESADFLLKCVSKLKKELLHPNHFMILNVEMDVCTRLKTVCELNEMQGNTISNIGTTITELATHVLSIADVLNPGYSRLRGFVLYYLQFGLVKDLLKGSLRAHTSKRQKEGVERGRKKRMEKLKRYQIEVESIFHDEPNDSEEKQLVQAMKAYMMIVDVKCNN</sequence>
<comment type="caution">
    <text evidence="1">The sequence shown here is derived from an EMBL/GenBank/DDBJ whole genome shotgun (WGS) entry which is preliminary data.</text>
</comment>
<keyword evidence="2" id="KW-1185">Reference proteome</keyword>
<reference evidence="1 2" key="1">
    <citation type="submission" date="2024-08" db="EMBL/GenBank/DDBJ databases">
        <authorList>
            <person name="Cucini C."/>
            <person name="Frati F."/>
        </authorList>
    </citation>
    <scope>NUCLEOTIDE SEQUENCE [LARGE SCALE GENOMIC DNA]</scope>
</reference>
<dbReference type="InterPro" id="IPR053010">
    <property type="entry name" value="SET_SmydA-8"/>
</dbReference>
<gene>
    <name evidence="1" type="ORF">ODALV1_LOCUS26013</name>
</gene>
<evidence type="ECO:0000313" key="2">
    <source>
        <dbReference type="Proteomes" id="UP001642540"/>
    </source>
</evidence>
<protein>
    <submittedName>
        <fullName evidence="1">Uncharacterized protein</fullName>
    </submittedName>
</protein>
<organism evidence="1 2">
    <name type="scientific">Orchesella dallaii</name>
    <dbReference type="NCBI Taxonomy" id="48710"/>
    <lineage>
        <taxon>Eukaryota</taxon>
        <taxon>Metazoa</taxon>
        <taxon>Ecdysozoa</taxon>
        <taxon>Arthropoda</taxon>
        <taxon>Hexapoda</taxon>
        <taxon>Collembola</taxon>
        <taxon>Entomobryomorpha</taxon>
        <taxon>Entomobryoidea</taxon>
        <taxon>Orchesellidae</taxon>
        <taxon>Orchesellinae</taxon>
        <taxon>Orchesella</taxon>
    </lineage>
</organism>
<dbReference type="InterPro" id="IPR011990">
    <property type="entry name" value="TPR-like_helical_dom_sf"/>
</dbReference>
<dbReference type="PANTHER" id="PTHR46455">
    <property type="entry name" value="SET AND MYND DOMAIN CONTAINING, ARTHROPOD-SPECIFIC, MEMBER 4, ISOFORM A"/>
    <property type="match status" value="1"/>
</dbReference>
<accession>A0ABP1RTL1</accession>
<evidence type="ECO:0000313" key="1">
    <source>
        <dbReference type="EMBL" id="CAL8135501.1"/>
    </source>
</evidence>
<dbReference type="Gene3D" id="1.25.40.10">
    <property type="entry name" value="Tetratricopeptide repeat domain"/>
    <property type="match status" value="1"/>
</dbReference>
<dbReference type="PANTHER" id="PTHR46455:SF1">
    <property type="entry name" value="SET AND MYND DOMAIN CONTAINING, ARTHROPOD-SPECIFIC, MEMBER 2"/>
    <property type="match status" value="1"/>
</dbReference>
<proteinExistence type="predicted"/>
<dbReference type="EMBL" id="CAXLJM020000108">
    <property type="protein sequence ID" value="CAL8135501.1"/>
    <property type="molecule type" value="Genomic_DNA"/>
</dbReference>